<keyword evidence="4" id="KW-0560">Oxidoreductase</keyword>
<protein>
    <submittedName>
        <fullName evidence="6">NAD(P)/FAD-dependent oxidoreductase</fullName>
    </submittedName>
</protein>
<name>A0ABT4HRZ0_9BACL</name>
<dbReference type="PANTHER" id="PTHR48105">
    <property type="entry name" value="THIOREDOXIN REDUCTASE 1-RELATED-RELATED"/>
    <property type="match status" value="1"/>
</dbReference>
<dbReference type="Proteomes" id="UP001067708">
    <property type="component" value="Unassembled WGS sequence"/>
</dbReference>
<evidence type="ECO:0000313" key="7">
    <source>
        <dbReference type="Proteomes" id="UP001067708"/>
    </source>
</evidence>
<comment type="subunit">
    <text evidence="2">Homodimer.</text>
</comment>
<dbReference type="InterPro" id="IPR036188">
    <property type="entry name" value="FAD/NAD-bd_sf"/>
</dbReference>
<gene>
    <name evidence="6" type="ORF">O0535_01990</name>
</gene>
<keyword evidence="3" id="KW-0285">Flavoprotein</keyword>
<evidence type="ECO:0000256" key="1">
    <source>
        <dbReference type="ARBA" id="ARBA00001974"/>
    </source>
</evidence>
<keyword evidence="7" id="KW-1185">Reference proteome</keyword>
<comment type="caution">
    <text evidence="6">The sequence shown here is derived from an EMBL/GenBank/DDBJ whole genome shotgun (WGS) entry which is preliminary data.</text>
</comment>
<organism evidence="6 7">
    <name type="scientific">Brevibacillus halotolerans</name>
    <dbReference type="NCBI Taxonomy" id="1507437"/>
    <lineage>
        <taxon>Bacteria</taxon>
        <taxon>Bacillati</taxon>
        <taxon>Bacillota</taxon>
        <taxon>Bacilli</taxon>
        <taxon>Bacillales</taxon>
        <taxon>Paenibacillaceae</taxon>
        <taxon>Brevibacillus</taxon>
    </lineage>
</organism>
<dbReference type="SUPFAM" id="SSF51905">
    <property type="entry name" value="FAD/NAD(P)-binding domain"/>
    <property type="match status" value="1"/>
</dbReference>
<dbReference type="EMBL" id="JAPTNG010000001">
    <property type="protein sequence ID" value="MCZ0829564.1"/>
    <property type="molecule type" value="Genomic_DNA"/>
</dbReference>
<dbReference type="PRINTS" id="PR00469">
    <property type="entry name" value="PNDRDTASEII"/>
</dbReference>
<comment type="cofactor">
    <cofactor evidence="1">
        <name>FAD</name>
        <dbReference type="ChEBI" id="CHEBI:57692"/>
    </cofactor>
</comment>
<reference evidence="6" key="1">
    <citation type="submission" date="2022-09" db="EMBL/GenBank/DDBJ databases">
        <title>Genome analysis and characterization of larvicidal activity of Brevibacillus strains.</title>
        <authorList>
            <person name="Patrusheva E.V."/>
            <person name="Izotova A.O."/>
            <person name="Toshchakov S.V."/>
            <person name="Sineoky S.P."/>
        </authorList>
    </citation>
    <scope>NUCLEOTIDE SEQUENCE</scope>
    <source>
        <strain evidence="6">VKPM_B-13244</strain>
    </source>
</reference>
<dbReference type="RefSeq" id="WP_051870464.1">
    <property type="nucleotide sequence ID" value="NZ_BORK01000003.1"/>
</dbReference>
<dbReference type="InterPro" id="IPR023753">
    <property type="entry name" value="FAD/NAD-binding_dom"/>
</dbReference>
<feature type="domain" description="FAD/NAD(P)-binding" evidence="5">
    <location>
        <begin position="7"/>
        <end position="283"/>
    </location>
</feature>
<dbReference type="PRINTS" id="PR00368">
    <property type="entry name" value="FADPNR"/>
</dbReference>
<accession>A0ABT4HRZ0</accession>
<dbReference type="Gene3D" id="3.50.50.60">
    <property type="entry name" value="FAD/NAD(P)-binding domain"/>
    <property type="match status" value="2"/>
</dbReference>
<evidence type="ECO:0000256" key="3">
    <source>
        <dbReference type="ARBA" id="ARBA00022630"/>
    </source>
</evidence>
<sequence length="306" mass="33686">MKLKHVQVLIAGAGMAGISTAIWCKRLGLSCLVIEQSDTLGGQIHYIHNRIWDLPPKLYANGEELLTDLRESVKVLQIPIRYQECLRSIDYQTKIIHTNQTSYQADYVVVATGVSPVHLPQLAEVPAHVLGPEFSTSSGAHLLNQKDILVIGGGDRALESVCNLSAYAHHIWLAVRKSQFRGRQEWVQKATSLPNVTIWMGTKVKAAQSAGNRCSVDLQTHNEKIHRLQVDWILPRVGIAANSSPVAELVDKMGGFLTVDEHLRTAHEWIYAIGDITNGSDYASLSLAIGQAMKTAKHIALHAKEA</sequence>
<dbReference type="Pfam" id="PF07992">
    <property type="entry name" value="Pyr_redox_2"/>
    <property type="match status" value="1"/>
</dbReference>
<evidence type="ECO:0000256" key="4">
    <source>
        <dbReference type="ARBA" id="ARBA00023002"/>
    </source>
</evidence>
<evidence type="ECO:0000256" key="2">
    <source>
        <dbReference type="ARBA" id="ARBA00011738"/>
    </source>
</evidence>
<proteinExistence type="predicted"/>
<dbReference type="InterPro" id="IPR050097">
    <property type="entry name" value="Ferredoxin-NADP_redctase_2"/>
</dbReference>
<evidence type="ECO:0000313" key="6">
    <source>
        <dbReference type="EMBL" id="MCZ0829564.1"/>
    </source>
</evidence>
<evidence type="ECO:0000259" key="5">
    <source>
        <dbReference type="Pfam" id="PF07992"/>
    </source>
</evidence>